<organism evidence="1 2">
    <name type="scientific">Cryobacterium arcticum</name>
    <dbReference type="NCBI Taxonomy" id="670052"/>
    <lineage>
        <taxon>Bacteria</taxon>
        <taxon>Bacillati</taxon>
        <taxon>Actinomycetota</taxon>
        <taxon>Actinomycetes</taxon>
        <taxon>Micrococcales</taxon>
        <taxon>Microbacteriaceae</taxon>
        <taxon>Cryobacterium</taxon>
    </lineage>
</organism>
<dbReference type="InterPro" id="IPR014347">
    <property type="entry name" value="Tautomerase/MIF_sf"/>
</dbReference>
<dbReference type="PANTHER" id="PTHR38460:SF1">
    <property type="entry name" value="TAUTOMERASE YOLI-RELATED"/>
    <property type="match status" value="1"/>
</dbReference>
<protein>
    <submittedName>
        <fullName evidence="1">Putative tautomerase</fullName>
    </submittedName>
</protein>
<evidence type="ECO:0000313" key="2">
    <source>
        <dbReference type="Proteomes" id="UP000092582"/>
    </source>
</evidence>
<dbReference type="Pfam" id="PF14552">
    <property type="entry name" value="Tautomerase_2"/>
    <property type="match status" value="1"/>
</dbReference>
<accession>A0A1B1BMC8</accession>
<keyword evidence="2" id="KW-1185">Reference proteome</keyword>
<reference evidence="1 2" key="1">
    <citation type="submission" date="2016-06" db="EMBL/GenBank/DDBJ databases">
        <title>Genome sequencing of Cryobacterium arcticum PAMC 27867.</title>
        <authorList>
            <person name="Lee J."/>
            <person name="Kim O.-S."/>
        </authorList>
    </citation>
    <scope>NUCLEOTIDE SEQUENCE [LARGE SCALE GENOMIC DNA]</scope>
    <source>
        <strain evidence="1 2">PAMC 27867</strain>
    </source>
</reference>
<dbReference type="SUPFAM" id="SSF55331">
    <property type="entry name" value="Tautomerase/MIF"/>
    <property type="match status" value="1"/>
</dbReference>
<name>A0A1B1BMC8_9MICO</name>
<evidence type="ECO:0000313" key="1">
    <source>
        <dbReference type="EMBL" id="ANP73812.1"/>
    </source>
</evidence>
<dbReference type="PANTHER" id="PTHR38460">
    <property type="entry name" value="TAUTOMERASE YOLI-RELATED"/>
    <property type="match status" value="1"/>
</dbReference>
<sequence length="134" mass="14593">MPLVRIDLVEGRDATQIQAIGDALQDTLVQVYELPERDRFQIVTEHPAGRMIALDVGLGFERSEQLVIIQIFTQAGRSDEAKQAFFAALTANLAAVGVAEADVVIGFVENSPADWSFGFGRAQYLTGELKRPGS</sequence>
<dbReference type="STRING" id="670052.PA27867_2874"/>
<dbReference type="Proteomes" id="UP000092582">
    <property type="component" value="Chromosome 1"/>
</dbReference>
<dbReference type="EMBL" id="CP016282">
    <property type="protein sequence ID" value="ANP73812.1"/>
    <property type="molecule type" value="Genomic_DNA"/>
</dbReference>
<dbReference type="RefSeq" id="WP_066597479.1">
    <property type="nucleotide sequence ID" value="NZ_CP016282.1"/>
</dbReference>
<dbReference type="OrthoDB" id="9804765at2"/>
<dbReference type="PATRIC" id="fig|670052.7.peg.2952"/>
<gene>
    <name evidence="1" type="ORF">PA27867_2874</name>
</gene>
<dbReference type="KEGG" id="cart:PA27867_2874"/>
<proteinExistence type="predicted"/>
<dbReference type="InterPro" id="IPR037479">
    <property type="entry name" value="Tauto_MSAD"/>
</dbReference>
<dbReference type="Gene3D" id="3.30.429.10">
    <property type="entry name" value="Macrophage Migration Inhibitory Factor"/>
    <property type="match status" value="1"/>
</dbReference>
<dbReference type="AlphaFoldDB" id="A0A1B1BMC8"/>